<evidence type="ECO:0000313" key="4">
    <source>
        <dbReference type="EMBL" id="SFP62784.1"/>
    </source>
</evidence>
<accession>A0A1I5RWH3</accession>
<feature type="domain" description="Transposon Tn7 transposition protein TnsD C-terminal" evidence="2">
    <location>
        <begin position="196"/>
        <end position="545"/>
    </location>
</feature>
<sequence>MLPFFTEPYPDELVYSMIARYHFYSGNIDCKDTLEEVFQNRSVIPSVEIGSHFDALAHQMGSAYSAEYLLAKHTVYPYYAPFLSEKRQGEILQDVKGDGKGLYTRLGIIAGSICRRKGLYYCPCCAKNDIEKYGEPYIHREHHLQGIDLCPHHGNHLRKYPVVLNTRSRIEFVRFESNKMDLHSIGDNSEEQQLRIAKMAYQLLISKIALSSREQTSSRYRALLRERNYITSANRVRQTDLYQDFNRVYSQKTLKKYQSILIESDEYSWLKVLTRNIERHVHPLRHLLFMDFLNVDYEALLNKNRDNGPFGEGPWPCLNKTASHYKKLVINKVLVSRDSKSGLPIGTFICGCEFVYSRKGPDKIKNDIYDIGRIKRLGSVWMAELNTLAKEGYSLRGMAKNLGVDAKTIKKYLNQQIEAQNEPKATDTLTVQRYRNQLIEGIKAYPNQSRTGIRNLFPSVYMYLYRHDRDFLFYHLPTRRKGVAKGNNVNWKIRDNNYYKAIFNLNNELRKMEKPLRITRSLVGKRLGILTNLEKHIDKLSKTKILLEAVTESTQEFQVRRCCRIIDEHINQFNEVALWKVQRTGAVRSSHFAVIRPVLEEYISQKRKETKHEETSN</sequence>
<protein>
    <submittedName>
        <fullName evidence="4">TniQ protein</fullName>
    </submittedName>
</protein>
<gene>
    <name evidence="3" type="ORF">HHA03_23130</name>
    <name evidence="4" type="ORF">SAMN05421839_13522</name>
</gene>
<dbReference type="RefSeq" id="WP_089833227.1">
    <property type="nucleotide sequence ID" value="NZ_BJWI01000059.1"/>
</dbReference>
<dbReference type="Proteomes" id="UP000321547">
    <property type="component" value="Unassembled WGS sequence"/>
</dbReference>
<evidence type="ECO:0000313" key="5">
    <source>
        <dbReference type="Proteomes" id="UP000242243"/>
    </source>
</evidence>
<keyword evidence="6" id="KW-1185">Reference proteome</keyword>
<dbReference type="Proteomes" id="UP000242243">
    <property type="component" value="Unassembled WGS sequence"/>
</dbReference>
<dbReference type="Pfam" id="PF06527">
    <property type="entry name" value="TniQ"/>
    <property type="match status" value="1"/>
</dbReference>
<dbReference type="OrthoDB" id="470139at2"/>
<dbReference type="EMBL" id="FOXC01000035">
    <property type="protein sequence ID" value="SFP62784.1"/>
    <property type="molecule type" value="Genomic_DNA"/>
</dbReference>
<evidence type="ECO:0000259" key="1">
    <source>
        <dbReference type="Pfam" id="PF06527"/>
    </source>
</evidence>
<reference evidence="4 5" key="1">
    <citation type="submission" date="2016-10" db="EMBL/GenBank/DDBJ databases">
        <authorList>
            <person name="de Groot N.N."/>
        </authorList>
    </citation>
    <scope>NUCLEOTIDE SEQUENCE [LARGE SCALE GENOMIC DNA]</scope>
    <source>
        <strain evidence="4 5">DSM 17073</strain>
    </source>
</reference>
<evidence type="ECO:0000313" key="6">
    <source>
        <dbReference type="Proteomes" id="UP000321547"/>
    </source>
</evidence>
<evidence type="ECO:0000313" key="3">
    <source>
        <dbReference type="EMBL" id="GEM02781.1"/>
    </source>
</evidence>
<dbReference type="STRING" id="306540.SAMN05421839_13522"/>
<reference evidence="3 6" key="2">
    <citation type="submission" date="2019-07" db="EMBL/GenBank/DDBJ databases">
        <title>Whole genome shotgun sequence of Halolactibacillus halophilus NBRC 100868.</title>
        <authorList>
            <person name="Hosoyama A."/>
            <person name="Uohara A."/>
            <person name="Ohji S."/>
            <person name="Ichikawa N."/>
        </authorList>
    </citation>
    <scope>NUCLEOTIDE SEQUENCE [LARGE SCALE GENOMIC DNA]</scope>
    <source>
        <strain evidence="3 6">NBRC 100868</strain>
    </source>
</reference>
<proteinExistence type="predicted"/>
<dbReference type="AlphaFoldDB" id="A0A1I5RWH3"/>
<organism evidence="4 5">
    <name type="scientific">Halolactibacillus halophilus</name>
    <dbReference type="NCBI Taxonomy" id="306540"/>
    <lineage>
        <taxon>Bacteria</taxon>
        <taxon>Bacillati</taxon>
        <taxon>Bacillota</taxon>
        <taxon>Bacilli</taxon>
        <taxon>Bacillales</taxon>
        <taxon>Bacillaceae</taxon>
        <taxon>Halolactibacillus</taxon>
    </lineage>
</organism>
<name>A0A1I5RWH3_9BACI</name>
<dbReference type="Pfam" id="PF15978">
    <property type="entry name" value="TnsD"/>
    <property type="match status" value="1"/>
</dbReference>
<dbReference type="InterPro" id="IPR032750">
    <property type="entry name" value="TnsD_C"/>
</dbReference>
<dbReference type="InterPro" id="IPR009492">
    <property type="entry name" value="TniQ"/>
</dbReference>
<feature type="domain" description="TniQ" evidence="1">
    <location>
        <begin position="3"/>
        <end position="155"/>
    </location>
</feature>
<dbReference type="EMBL" id="BJWI01000059">
    <property type="protein sequence ID" value="GEM02781.1"/>
    <property type="molecule type" value="Genomic_DNA"/>
</dbReference>
<evidence type="ECO:0000259" key="2">
    <source>
        <dbReference type="Pfam" id="PF15978"/>
    </source>
</evidence>
<dbReference type="Gene3D" id="1.10.10.60">
    <property type="entry name" value="Homeodomain-like"/>
    <property type="match status" value="1"/>
</dbReference>